<reference evidence="17" key="1">
    <citation type="journal article" date="2015" name="Proc. Natl. Acad. Sci. U.S.A.">
        <title>Bacterial clade with the ribosomal RNA operon on a small plasmid rather than the chromosome.</title>
        <authorList>
            <person name="Anda M."/>
            <person name="Ohtsubo Y."/>
            <person name="Okubo T."/>
            <person name="Sugawara M."/>
            <person name="Nagata Y."/>
            <person name="Tsuda M."/>
            <person name="Minamisawa K."/>
            <person name="Mitsui H."/>
        </authorList>
    </citation>
    <scope>NUCLEOTIDE SEQUENCE</scope>
    <source>
        <strain evidence="17">DSM 14790</strain>
    </source>
</reference>
<keyword evidence="7" id="KW-0813">Transport</keyword>
<dbReference type="InterPro" id="IPR034804">
    <property type="entry name" value="SQR/QFR_C/D"/>
</dbReference>
<comment type="pathway">
    <text evidence="4">Carbohydrate metabolism; tricarboxylic acid cycle.</text>
</comment>
<dbReference type="GO" id="GO:0046872">
    <property type="term" value="F:metal ion binding"/>
    <property type="evidence" value="ECO:0007669"/>
    <property type="project" value="UniProtKB-KW"/>
</dbReference>
<organism evidence="17">
    <name type="scientific">Aurantimonas coralicida</name>
    <dbReference type="NCBI Taxonomy" id="182270"/>
    <lineage>
        <taxon>Bacteria</taxon>
        <taxon>Pseudomonadati</taxon>
        <taxon>Pseudomonadota</taxon>
        <taxon>Alphaproteobacteria</taxon>
        <taxon>Hyphomicrobiales</taxon>
        <taxon>Aurantimonadaceae</taxon>
        <taxon>Aurantimonas</taxon>
    </lineage>
</organism>
<evidence type="ECO:0000256" key="2">
    <source>
        <dbReference type="ARBA" id="ARBA00004050"/>
    </source>
</evidence>
<keyword evidence="13 16" id="KW-1133">Transmembrane helix</keyword>
<dbReference type="GO" id="GO:0006099">
    <property type="term" value="P:tricarboxylic acid cycle"/>
    <property type="evidence" value="ECO:0007669"/>
    <property type="project" value="UniProtKB-UniPathway"/>
</dbReference>
<keyword evidence="12" id="KW-0249">Electron transport</keyword>
<keyword evidence="8" id="KW-0816">Tricarboxylic acid cycle</keyword>
<name>A0A0P0YYC0_9HYPH</name>
<dbReference type="RefSeq" id="WP_024351860.1">
    <property type="nucleotide sequence ID" value="NZ_BBWN01000042.1"/>
</dbReference>
<keyword evidence="9" id="KW-0349">Heme</keyword>
<evidence type="ECO:0000256" key="13">
    <source>
        <dbReference type="ARBA" id="ARBA00022989"/>
    </source>
</evidence>
<sequence>MTEMRTSLRRVRGLGSAHEGTGHFWQQRLSAISNLVLITGFVILLIVLHDQPYAEVRAALAHPLVGLLVALTVISFTYHMRLGMQVIIEDYIHGTTKLPLLILNNFFAIAIAVASLFAIARMSFGV</sequence>
<comment type="subcellular location">
    <subcellularLocation>
        <location evidence="3">Membrane</location>
        <topology evidence="3">Multi-pass membrane protein</topology>
    </subcellularLocation>
</comment>
<protein>
    <recommendedName>
        <fullName evidence="6">Succinate dehydrogenase hydrophobic membrane anchor subunit</fullName>
    </recommendedName>
</protein>
<comment type="subunit">
    <text evidence="5">Part of an enzyme complex containing four subunits: a flavoprotein, an iron-sulfur protein, plus two membrane-anchoring proteins, SdhC and SdhD.</text>
</comment>
<dbReference type="Pfam" id="PF01127">
    <property type="entry name" value="Sdh_cyt"/>
    <property type="match status" value="1"/>
</dbReference>
<accession>A0A0P0YYC0</accession>
<evidence type="ECO:0000256" key="15">
    <source>
        <dbReference type="ARBA" id="ARBA00023136"/>
    </source>
</evidence>
<evidence type="ECO:0000256" key="4">
    <source>
        <dbReference type="ARBA" id="ARBA00005163"/>
    </source>
</evidence>
<dbReference type="GO" id="GO:0016020">
    <property type="term" value="C:membrane"/>
    <property type="evidence" value="ECO:0007669"/>
    <property type="project" value="UniProtKB-SubCell"/>
</dbReference>
<dbReference type="CDD" id="cd03495">
    <property type="entry name" value="SQR_TypeC_SdhD_like"/>
    <property type="match status" value="1"/>
</dbReference>
<dbReference type="SUPFAM" id="SSF81343">
    <property type="entry name" value="Fumarate reductase respiratory complex transmembrane subunits"/>
    <property type="match status" value="1"/>
</dbReference>
<evidence type="ECO:0000256" key="1">
    <source>
        <dbReference type="ARBA" id="ARBA00001971"/>
    </source>
</evidence>
<keyword evidence="15 16" id="KW-0472">Membrane</keyword>
<evidence type="ECO:0000256" key="5">
    <source>
        <dbReference type="ARBA" id="ARBA00011558"/>
    </source>
</evidence>
<keyword evidence="11" id="KW-0479">Metal-binding</keyword>
<evidence type="ECO:0000256" key="16">
    <source>
        <dbReference type="SAM" id="Phobius"/>
    </source>
</evidence>
<feature type="transmembrane region" description="Helical" evidence="16">
    <location>
        <begin position="60"/>
        <end position="78"/>
    </location>
</feature>
<feature type="transmembrane region" description="Helical" evidence="16">
    <location>
        <begin position="29"/>
        <end position="48"/>
    </location>
</feature>
<keyword evidence="14" id="KW-0408">Iron</keyword>
<dbReference type="AlphaFoldDB" id="A0A0P0YYC0"/>
<feature type="transmembrane region" description="Helical" evidence="16">
    <location>
        <begin position="98"/>
        <end position="120"/>
    </location>
</feature>
<comment type="cofactor">
    <cofactor evidence="1">
        <name>heme</name>
        <dbReference type="ChEBI" id="CHEBI:30413"/>
    </cofactor>
</comment>
<keyword evidence="10 16" id="KW-0812">Transmembrane</keyword>
<dbReference type="EMBL" id="LC066372">
    <property type="protein sequence ID" value="BAT26600.1"/>
    <property type="molecule type" value="Genomic_DNA"/>
</dbReference>
<evidence type="ECO:0000256" key="9">
    <source>
        <dbReference type="ARBA" id="ARBA00022617"/>
    </source>
</evidence>
<evidence type="ECO:0000256" key="6">
    <source>
        <dbReference type="ARBA" id="ARBA00019425"/>
    </source>
</evidence>
<evidence type="ECO:0000313" key="17">
    <source>
        <dbReference type="EMBL" id="BAT26600.1"/>
    </source>
</evidence>
<evidence type="ECO:0000256" key="3">
    <source>
        <dbReference type="ARBA" id="ARBA00004141"/>
    </source>
</evidence>
<comment type="function">
    <text evidence="2">Membrane-anchoring subunit of succinate dehydrogenase (SDH).</text>
</comment>
<evidence type="ECO:0000256" key="12">
    <source>
        <dbReference type="ARBA" id="ARBA00022982"/>
    </source>
</evidence>
<evidence type="ECO:0000256" key="8">
    <source>
        <dbReference type="ARBA" id="ARBA00022532"/>
    </source>
</evidence>
<dbReference type="NCBIfam" id="TIGR02968">
    <property type="entry name" value="succ_dehyd_anc"/>
    <property type="match status" value="1"/>
</dbReference>
<evidence type="ECO:0000256" key="14">
    <source>
        <dbReference type="ARBA" id="ARBA00023004"/>
    </source>
</evidence>
<dbReference type="InterPro" id="IPR014312">
    <property type="entry name" value="Succ_DH_anchor"/>
</dbReference>
<dbReference type="GO" id="GO:0020037">
    <property type="term" value="F:heme binding"/>
    <property type="evidence" value="ECO:0007669"/>
    <property type="project" value="InterPro"/>
</dbReference>
<evidence type="ECO:0000256" key="11">
    <source>
        <dbReference type="ARBA" id="ARBA00022723"/>
    </source>
</evidence>
<dbReference type="UniPathway" id="UPA00223"/>
<dbReference type="Gene3D" id="1.20.1300.10">
    <property type="entry name" value="Fumarate reductase/succinate dehydrogenase, transmembrane subunit"/>
    <property type="match status" value="1"/>
</dbReference>
<evidence type="ECO:0000256" key="7">
    <source>
        <dbReference type="ARBA" id="ARBA00022448"/>
    </source>
</evidence>
<evidence type="ECO:0000256" key="10">
    <source>
        <dbReference type="ARBA" id="ARBA00022692"/>
    </source>
</evidence>
<dbReference type="InterPro" id="IPR000701">
    <property type="entry name" value="SuccDH_FuR_B_TM-su"/>
</dbReference>
<proteinExistence type="predicted"/>